<dbReference type="VEuPathDB" id="TrichDB:TRFO_28303"/>
<keyword evidence="3" id="KW-1185">Reference proteome</keyword>
<dbReference type="InterPro" id="IPR001279">
    <property type="entry name" value="Metallo-B-lactamas"/>
</dbReference>
<dbReference type="Proteomes" id="UP000179807">
    <property type="component" value="Unassembled WGS sequence"/>
</dbReference>
<dbReference type="GeneID" id="94840796"/>
<dbReference type="SMART" id="SM00849">
    <property type="entry name" value="Lactamase_B"/>
    <property type="match status" value="1"/>
</dbReference>
<dbReference type="EMBL" id="MLAK01000800">
    <property type="protein sequence ID" value="OHT04252.1"/>
    <property type="molecule type" value="Genomic_DNA"/>
</dbReference>
<evidence type="ECO:0000313" key="3">
    <source>
        <dbReference type="Proteomes" id="UP000179807"/>
    </source>
</evidence>
<gene>
    <name evidence="2" type="ORF">TRFO_28303</name>
</gene>
<reference evidence="2" key="1">
    <citation type="submission" date="2016-10" db="EMBL/GenBank/DDBJ databases">
        <authorList>
            <person name="Benchimol M."/>
            <person name="Almeida L.G."/>
            <person name="Vasconcelos A.T."/>
            <person name="Perreira-Neves A."/>
            <person name="Rosa I.A."/>
            <person name="Tasca T."/>
            <person name="Bogo M.R."/>
            <person name="de Souza W."/>
        </authorList>
    </citation>
    <scope>NUCLEOTIDE SEQUENCE [LARGE SCALE GENOMIC DNA]</scope>
    <source>
        <strain evidence="2">K</strain>
    </source>
</reference>
<dbReference type="SUPFAM" id="SSF56281">
    <property type="entry name" value="Metallo-hydrolase/oxidoreductase"/>
    <property type="match status" value="1"/>
</dbReference>
<feature type="domain" description="Metallo-beta-lactamase" evidence="1">
    <location>
        <begin position="41"/>
        <end position="231"/>
    </location>
</feature>
<organism evidence="2 3">
    <name type="scientific">Tritrichomonas foetus</name>
    <dbReference type="NCBI Taxonomy" id="1144522"/>
    <lineage>
        <taxon>Eukaryota</taxon>
        <taxon>Metamonada</taxon>
        <taxon>Parabasalia</taxon>
        <taxon>Tritrichomonadida</taxon>
        <taxon>Tritrichomonadidae</taxon>
        <taxon>Tritrichomonas</taxon>
    </lineage>
</organism>
<dbReference type="PANTHER" id="PTHR42663">
    <property type="entry name" value="HYDROLASE C777.06C-RELATED-RELATED"/>
    <property type="match status" value="1"/>
</dbReference>
<dbReference type="Gene3D" id="3.60.15.10">
    <property type="entry name" value="Ribonuclease Z/Hydroxyacylglutathione hydrolase-like"/>
    <property type="match status" value="1"/>
</dbReference>
<sequence length="275" mass="31314">MSELTFCFEILGSGTSHGVPSIGCTCAVCSSTNPFDNRMRQCAILHVSDGTNILIDSGPEIRLQLLRAKVSKIDYAIFTHPHADHMHGLDDLTVISKNHDLPLYMNKETLPDFKTRFHYLFNEKTGPARKHRMTLNIIDENPFKLGNVNITPIPLLHGKMLVFGYRFGNLAYCTDTNKIPENSYEILKGVEILFIDGLAPYVHPTHFSYEQALDEIGKIKPKKAFLIHLSHKTSHEDLDKFILEYKEKKPELQDIEIHPSYDGLVIENVLLNRNE</sequence>
<evidence type="ECO:0000259" key="1">
    <source>
        <dbReference type="SMART" id="SM00849"/>
    </source>
</evidence>
<evidence type="ECO:0000313" key="2">
    <source>
        <dbReference type="EMBL" id="OHT04252.1"/>
    </source>
</evidence>
<dbReference type="RefSeq" id="XP_068357388.1">
    <property type="nucleotide sequence ID" value="XM_068506092.1"/>
</dbReference>
<dbReference type="InterPro" id="IPR036866">
    <property type="entry name" value="RibonucZ/Hydroxyglut_hydro"/>
</dbReference>
<dbReference type="AlphaFoldDB" id="A0A1J4K3D1"/>
<dbReference type="OrthoDB" id="341300at2759"/>
<comment type="caution">
    <text evidence="2">The sequence shown here is derived from an EMBL/GenBank/DDBJ whole genome shotgun (WGS) entry which is preliminary data.</text>
</comment>
<protein>
    <submittedName>
        <fullName evidence="2">Metallo-beta-lactamase superfamily protein</fullName>
    </submittedName>
</protein>
<dbReference type="PANTHER" id="PTHR42663:SF6">
    <property type="entry name" value="HYDROLASE C777.06C-RELATED"/>
    <property type="match status" value="1"/>
</dbReference>
<dbReference type="Pfam" id="PF12706">
    <property type="entry name" value="Lactamase_B_2"/>
    <property type="match status" value="1"/>
</dbReference>
<name>A0A1J4K3D1_9EUKA</name>
<dbReference type="CDD" id="cd16279">
    <property type="entry name" value="metallo-hydrolase-like_MBL-fold"/>
    <property type="match status" value="1"/>
</dbReference>
<accession>A0A1J4K3D1</accession>
<proteinExistence type="predicted"/>